<accession>A0A6L3Y9X1</accession>
<protein>
    <recommendedName>
        <fullName evidence="2">Antitoxin</fullName>
    </recommendedName>
</protein>
<proteinExistence type="inferred from homology"/>
<evidence type="ECO:0000313" key="3">
    <source>
        <dbReference type="EMBL" id="KAB2676535.1"/>
    </source>
</evidence>
<dbReference type="SUPFAM" id="SSF143120">
    <property type="entry name" value="YefM-like"/>
    <property type="match status" value="1"/>
</dbReference>
<dbReference type="Gene3D" id="3.40.1620.10">
    <property type="entry name" value="YefM-like domain"/>
    <property type="match status" value="1"/>
</dbReference>
<comment type="caution">
    <text evidence="3">The sequence shown here is derived from an EMBL/GenBank/DDBJ whole genome shotgun (WGS) entry which is preliminary data.</text>
</comment>
<sequence>MSEKTITSVEFVRQFGRYHDEAMREPITLTKHGRPTVVILPFDQYERLSQVAERQSEPQTQR</sequence>
<dbReference type="Pfam" id="PF02604">
    <property type="entry name" value="PhdYeFM_antitox"/>
    <property type="match status" value="1"/>
</dbReference>
<dbReference type="Proteomes" id="UP000481643">
    <property type="component" value="Unassembled WGS sequence"/>
</dbReference>
<evidence type="ECO:0000256" key="2">
    <source>
        <dbReference type="RuleBase" id="RU362080"/>
    </source>
</evidence>
<dbReference type="NCBIfam" id="TIGR01552">
    <property type="entry name" value="phd_fam"/>
    <property type="match status" value="1"/>
</dbReference>
<evidence type="ECO:0000256" key="1">
    <source>
        <dbReference type="ARBA" id="ARBA00009981"/>
    </source>
</evidence>
<dbReference type="AlphaFoldDB" id="A0A6L3Y9X1"/>
<evidence type="ECO:0000313" key="4">
    <source>
        <dbReference type="Proteomes" id="UP000481643"/>
    </source>
</evidence>
<dbReference type="InterPro" id="IPR036165">
    <property type="entry name" value="YefM-like_sf"/>
</dbReference>
<gene>
    <name evidence="3" type="ORF">F9L08_26445</name>
</gene>
<name>A0A6L3Y9X1_9HYPH</name>
<dbReference type="InterPro" id="IPR006442">
    <property type="entry name" value="Antitoxin_Phd/YefM"/>
</dbReference>
<comment type="function">
    <text evidence="2">Antitoxin component of a type II toxin-antitoxin (TA) system.</text>
</comment>
<reference evidence="3 4" key="1">
    <citation type="submission" date="2019-09" db="EMBL/GenBank/DDBJ databases">
        <title>Taxonomic organization of the family Brucellaceae based on a phylogenomic approach.</title>
        <authorList>
            <person name="Leclercq S."/>
            <person name="Cloeckaert A."/>
            <person name="Zygmunt M.S."/>
        </authorList>
    </citation>
    <scope>NUCLEOTIDE SEQUENCE [LARGE SCALE GENOMIC DNA]</scope>
    <source>
        <strain evidence="3 4">WS1830</strain>
    </source>
</reference>
<organism evidence="3 4">
    <name type="scientific">Brucella tritici</name>
    <dbReference type="NCBI Taxonomy" id="94626"/>
    <lineage>
        <taxon>Bacteria</taxon>
        <taxon>Pseudomonadati</taxon>
        <taxon>Pseudomonadota</taxon>
        <taxon>Alphaproteobacteria</taxon>
        <taxon>Hyphomicrobiales</taxon>
        <taxon>Brucellaceae</taxon>
        <taxon>Brucella/Ochrobactrum group</taxon>
        <taxon>Brucella</taxon>
    </lineage>
</organism>
<dbReference type="RefSeq" id="WP_151654002.1">
    <property type="nucleotide sequence ID" value="NZ_WBVX01000046.1"/>
</dbReference>
<dbReference type="EMBL" id="WBVX01000046">
    <property type="protein sequence ID" value="KAB2676535.1"/>
    <property type="molecule type" value="Genomic_DNA"/>
</dbReference>
<comment type="similarity">
    <text evidence="1 2">Belongs to the phD/YefM antitoxin family.</text>
</comment>